<dbReference type="NCBIfam" id="TIGR03352">
    <property type="entry name" value="VI_chp_3"/>
    <property type="match status" value="1"/>
</dbReference>
<dbReference type="PANTHER" id="PTHR37625">
    <property type="entry name" value="OUTER MEMBRANE LIPOPROTEIN-RELATED"/>
    <property type="match status" value="1"/>
</dbReference>
<dbReference type="AlphaFoldDB" id="A0A4R6M4V2"/>
<evidence type="ECO:0000313" key="2">
    <source>
        <dbReference type="Proteomes" id="UP000294656"/>
    </source>
</evidence>
<dbReference type="Gene3D" id="2.60.40.4150">
    <property type="entry name" value="Type VI secretion system, lipoprotein SciN"/>
    <property type="match status" value="1"/>
</dbReference>
<dbReference type="OrthoDB" id="7066769at2"/>
<dbReference type="Proteomes" id="UP000294656">
    <property type="component" value="Unassembled WGS sequence"/>
</dbReference>
<comment type="caution">
    <text evidence="1">The sequence shown here is derived from an EMBL/GenBank/DDBJ whole genome shotgun (WGS) entry which is preliminary data.</text>
</comment>
<dbReference type="EMBL" id="SNXC01000016">
    <property type="protein sequence ID" value="TDO95540.1"/>
    <property type="molecule type" value="Genomic_DNA"/>
</dbReference>
<dbReference type="Pfam" id="PF12790">
    <property type="entry name" value="T6SS-SciN"/>
    <property type="match status" value="1"/>
</dbReference>
<dbReference type="InterPro" id="IPR038706">
    <property type="entry name" value="Type_VI_SciN-like_sf"/>
</dbReference>
<protein>
    <submittedName>
        <fullName evidence="1">Type VI secretion system protein VasD</fullName>
    </submittedName>
</protein>
<sequence length="152" mass="17268">MLPIHIFKSTVALLLAISLFGCSTNRLSIDVNAASRLNPDAYDNVYSVIVRVYQLNDARLFEEASYDDLWKSSESALQDTVLSVEEFIISPDYHGELVFERIEAAKHVGVMAFFRSREGVWKVYDKIQSGLLSKTAKLELNIEGYDIEMEPR</sequence>
<organism evidence="1 2">
    <name type="scientific">Marinomonas balearica</name>
    <dbReference type="NCBI Taxonomy" id="491947"/>
    <lineage>
        <taxon>Bacteria</taxon>
        <taxon>Pseudomonadati</taxon>
        <taxon>Pseudomonadota</taxon>
        <taxon>Gammaproteobacteria</taxon>
        <taxon>Oceanospirillales</taxon>
        <taxon>Oceanospirillaceae</taxon>
        <taxon>Marinomonas</taxon>
    </lineage>
</organism>
<dbReference type="InterPro" id="IPR017734">
    <property type="entry name" value="T6SS_SciN"/>
</dbReference>
<reference evidence="1 2" key="1">
    <citation type="submission" date="2019-03" db="EMBL/GenBank/DDBJ databases">
        <title>Genomic Encyclopedia of Type Strains, Phase III (KMG-III): the genomes of soil and plant-associated and newly described type strains.</title>
        <authorList>
            <person name="Whitman W."/>
        </authorList>
    </citation>
    <scope>NUCLEOTIDE SEQUENCE [LARGE SCALE GENOMIC DNA]</scope>
    <source>
        <strain evidence="1 2">CECT 7378</strain>
    </source>
</reference>
<name>A0A4R6M4V2_9GAMM</name>
<keyword evidence="2" id="KW-1185">Reference proteome</keyword>
<evidence type="ECO:0000313" key="1">
    <source>
        <dbReference type="EMBL" id="TDO95540.1"/>
    </source>
</evidence>
<dbReference type="RefSeq" id="WP_133505158.1">
    <property type="nucleotide sequence ID" value="NZ_SNXC01000016.1"/>
</dbReference>
<gene>
    <name evidence="1" type="ORF">DFP79_3469</name>
</gene>
<dbReference type="PANTHER" id="PTHR37625:SF4">
    <property type="entry name" value="OUTER MEMBRANE LIPOPROTEIN"/>
    <property type="match status" value="1"/>
</dbReference>
<accession>A0A4R6M4V2</accession>
<proteinExistence type="predicted"/>